<name>A0A0G0GAV7_9BACT</name>
<evidence type="ECO:0000256" key="10">
    <source>
        <dbReference type="ARBA" id="ARBA00023002"/>
    </source>
</evidence>
<dbReference type="GO" id="GO:0046872">
    <property type="term" value="F:metal ion binding"/>
    <property type="evidence" value="ECO:0007669"/>
    <property type="project" value="UniProtKB-KW"/>
</dbReference>
<accession>A0A0G0GAV7</accession>
<evidence type="ECO:0000256" key="6">
    <source>
        <dbReference type="ARBA" id="ARBA00022485"/>
    </source>
</evidence>
<dbReference type="UniPathway" id="UPA00392"/>
<evidence type="ECO:0000313" key="19">
    <source>
        <dbReference type="Proteomes" id="UP000034849"/>
    </source>
</evidence>
<dbReference type="EC" id="1.17.99.6" evidence="4 17"/>
<feature type="binding site" evidence="17">
    <location>
        <position position="9"/>
    </location>
    <ligand>
        <name>[4Fe-4S] cluster</name>
        <dbReference type="ChEBI" id="CHEBI:49883"/>
    </ligand>
</feature>
<dbReference type="AlphaFoldDB" id="A0A0G0GAV7"/>
<protein>
    <recommendedName>
        <fullName evidence="5 17">Epoxyqueuosine reductase QueH</fullName>
        <ecNumber evidence="4 17">1.17.99.6</ecNumber>
    </recommendedName>
    <alternativeName>
        <fullName evidence="15 17">Queuosine biosynthesis protein QueH</fullName>
    </alternativeName>
</protein>
<comment type="pathway">
    <text evidence="2 17">tRNA modification; tRNA-queuosine biosynthesis.</text>
</comment>
<comment type="catalytic activity">
    <reaction evidence="16 17">
        <text>epoxyqueuosine(34) in tRNA + AH2 = queuosine(34) in tRNA + A + H2O</text>
        <dbReference type="Rhea" id="RHEA:32159"/>
        <dbReference type="Rhea" id="RHEA-COMP:18571"/>
        <dbReference type="Rhea" id="RHEA-COMP:18582"/>
        <dbReference type="ChEBI" id="CHEBI:13193"/>
        <dbReference type="ChEBI" id="CHEBI:15377"/>
        <dbReference type="ChEBI" id="CHEBI:17499"/>
        <dbReference type="ChEBI" id="CHEBI:194431"/>
        <dbReference type="ChEBI" id="CHEBI:194443"/>
        <dbReference type="EC" id="1.17.99.6"/>
    </reaction>
</comment>
<evidence type="ECO:0000256" key="16">
    <source>
        <dbReference type="ARBA" id="ARBA00047415"/>
    </source>
</evidence>
<gene>
    <name evidence="17" type="primary">queH</name>
    <name evidence="18" type="ORF">US42_C0001G0094</name>
</gene>
<organism evidence="18 19">
    <name type="scientific">Candidatus Magasanikbacteria bacterium GW2011_GWC2_37_14</name>
    <dbReference type="NCBI Taxonomy" id="1619046"/>
    <lineage>
        <taxon>Bacteria</taxon>
        <taxon>Candidatus Magasanikiibacteriota</taxon>
    </lineage>
</organism>
<evidence type="ECO:0000256" key="12">
    <source>
        <dbReference type="ARBA" id="ARBA00023014"/>
    </source>
</evidence>
<comment type="caution">
    <text evidence="18">The sequence shown here is derived from an EMBL/GenBank/DDBJ whole genome shotgun (WGS) entry which is preliminary data.</text>
</comment>
<sequence length="200" mass="23112">MKFLLHTCCAPCSIAVIDELKSKYQLTVFFYNPNIYPEVEYLKRKNEVVKVCKEWGVEMVDRDDASATPPVPPLGKRGINYDQDKWQTEVRGLENEPEGGARCAKCFKLRLEKTAQYAKENNFEIFCTTLTSGRNKKAEVINTIGKMLGEKYGVKFFETDWKKEGRQEKGRKMIDERNIYRQGYCGCAYSLQNKSRISNS</sequence>
<dbReference type="GO" id="GO:0052693">
    <property type="term" value="F:epoxyqueuosine reductase activity"/>
    <property type="evidence" value="ECO:0007669"/>
    <property type="project" value="UniProtKB-UniRule"/>
</dbReference>
<dbReference type="HAMAP" id="MF_02089">
    <property type="entry name" value="QueH"/>
    <property type="match status" value="1"/>
</dbReference>
<dbReference type="GO" id="GO:0051539">
    <property type="term" value="F:4 iron, 4 sulfur cluster binding"/>
    <property type="evidence" value="ECO:0007669"/>
    <property type="project" value="UniProtKB-UniRule"/>
</dbReference>
<evidence type="ECO:0000256" key="9">
    <source>
        <dbReference type="ARBA" id="ARBA00022785"/>
    </source>
</evidence>
<dbReference type="PANTHER" id="PTHR36701:SF1">
    <property type="entry name" value="EPOXYQUEUOSINE REDUCTASE QUEH"/>
    <property type="match status" value="1"/>
</dbReference>
<feature type="binding site" evidence="17">
    <location>
        <position position="106"/>
    </location>
    <ligand>
        <name>[4Fe-4S] cluster</name>
        <dbReference type="ChEBI" id="CHEBI:49883"/>
    </ligand>
</feature>
<dbReference type="Pfam" id="PF02677">
    <property type="entry name" value="QueH"/>
    <property type="match status" value="2"/>
</dbReference>
<keyword evidence="9 17" id="KW-0671">Queuosine biosynthesis</keyword>
<evidence type="ECO:0000256" key="13">
    <source>
        <dbReference type="ARBA" id="ARBA00023157"/>
    </source>
</evidence>
<evidence type="ECO:0000256" key="5">
    <source>
        <dbReference type="ARBA" id="ARBA00016895"/>
    </source>
</evidence>
<feature type="binding site" evidence="17">
    <location>
        <position position="103"/>
    </location>
    <ligand>
        <name>[4Fe-4S] cluster</name>
        <dbReference type="ChEBI" id="CHEBI:49883"/>
    </ligand>
</feature>
<evidence type="ECO:0000256" key="7">
    <source>
        <dbReference type="ARBA" id="ARBA00022694"/>
    </source>
</evidence>
<dbReference type="STRING" id="1619046.US42_C0001G0094"/>
<keyword evidence="6 17" id="KW-0004">4Fe-4S</keyword>
<evidence type="ECO:0000256" key="15">
    <source>
        <dbReference type="ARBA" id="ARBA00031446"/>
    </source>
</evidence>
<dbReference type="EMBL" id="LBSX01000001">
    <property type="protein sequence ID" value="KKQ28243.1"/>
    <property type="molecule type" value="Genomic_DNA"/>
</dbReference>
<dbReference type="InterPro" id="IPR003828">
    <property type="entry name" value="QueH"/>
</dbReference>
<evidence type="ECO:0000313" key="18">
    <source>
        <dbReference type="EMBL" id="KKQ28243.1"/>
    </source>
</evidence>
<keyword evidence="7 17" id="KW-0819">tRNA processing</keyword>
<evidence type="ECO:0000256" key="11">
    <source>
        <dbReference type="ARBA" id="ARBA00023004"/>
    </source>
</evidence>
<keyword evidence="14 17" id="KW-0676">Redox-active center</keyword>
<feature type="binding site" evidence="17">
    <location>
        <position position="8"/>
    </location>
    <ligand>
        <name>[4Fe-4S] cluster</name>
        <dbReference type="ChEBI" id="CHEBI:49883"/>
    </ligand>
</feature>
<evidence type="ECO:0000256" key="2">
    <source>
        <dbReference type="ARBA" id="ARBA00004691"/>
    </source>
</evidence>
<dbReference type="GO" id="GO:0008616">
    <property type="term" value="P:tRNA queuosine(34) biosynthetic process"/>
    <property type="evidence" value="ECO:0007669"/>
    <property type="project" value="UniProtKB-UniRule"/>
</dbReference>
<comment type="function">
    <text evidence="1 17">Catalyzes the conversion of epoxyqueuosine (oQ) to queuosine (Q), which is a hypermodified base found in the wobble positions of tRNA(Asp), tRNA(Asn), tRNA(His) and tRNA(Tyr).</text>
</comment>
<evidence type="ECO:0000256" key="3">
    <source>
        <dbReference type="ARBA" id="ARBA00008207"/>
    </source>
</evidence>
<evidence type="ECO:0000256" key="17">
    <source>
        <dbReference type="HAMAP-Rule" id="MF_02089"/>
    </source>
</evidence>
<keyword evidence="12 17" id="KW-0411">Iron-sulfur</keyword>
<evidence type="ECO:0000256" key="14">
    <source>
        <dbReference type="ARBA" id="ARBA00023284"/>
    </source>
</evidence>
<keyword evidence="13 17" id="KW-1015">Disulfide bond</keyword>
<evidence type="ECO:0000256" key="4">
    <source>
        <dbReference type="ARBA" id="ARBA00012622"/>
    </source>
</evidence>
<evidence type="ECO:0000256" key="1">
    <source>
        <dbReference type="ARBA" id="ARBA00002268"/>
    </source>
</evidence>
<keyword evidence="11 17" id="KW-0408">Iron</keyword>
<dbReference type="Proteomes" id="UP000034849">
    <property type="component" value="Unassembled WGS sequence"/>
</dbReference>
<keyword evidence="10 17" id="KW-0560">Oxidoreductase</keyword>
<keyword evidence="8 17" id="KW-0479">Metal-binding</keyword>
<reference evidence="18 19" key="1">
    <citation type="journal article" date="2015" name="Nature">
        <title>rRNA introns, odd ribosomes, and small enigmatic genomes across a large radiation of phyla.</title>
        <authorList>
            <person name="Brown C.T."/>
            <person name="Hug L.A."/>
            <person name="Thomas B.C."/>
            <person name="Sharon I."/>
            <person name="Castelle C.J."/>
            <person name="Singh A."/>
            <person name="Wilkins M.J."/>
            <person name="Williams K.H."/>
            <person name="Banfield J.F."/>
        </authorList>
    </citation>
    <scope>NUCLEOTIDE SEQUENCE [LARGE SCALE GENOMIC DNA]</scope>
</reference>
<evidence type="ECO:0000256" key="8">
    <source>
        <dbReference type="ARBA" id="ARBA00022723"/>
    </source>
</evidence>
<proteinExistence type="inferred from homology"/>
<feature type="disulfide bond" description="Redox-active" evidence="17">
    <location>
        <begin position="185"/>
        <end position="187"/>
    </location>
</feature>
<dbReference type="PANTHER" id="PTHR36701">
    <property type="entry name" value="EPOXYQUEUOSINE REDUCTASE QUEH"/>
    <property type="match status" value="1"/>
</dbReference>
<comment type="similarity">
    <text evidence="3 17">Belongs to the QueH family.</text>
</comment>